<proteinExistence type="predicted"/>
<evidence type="ECO:0000313" key="2">
    <source>
        <dbReference type="Proteomes" id="UP000032066"/>
    </source>
</evidence>
<dbReference type="OrthoDB" id="3293325at2"/>
<dbReference type="STRING" id="2064.TR51_15980"/>
<keyword evidence="2" id="KW-1185">Reference proteome</keyword>
<evidence type="ECO:0000313" key="1">
    <source>
        <dbReference type="EMBL" id="KIQ65401.1"/>
    </source>
</evidence>
<sequence length="81" mass="8885">MLAEVRTPYGPAVARWRGDLADAPGRYRVEWTIDEERAAVRTVSGVGPEIRWGGQLLVLRGEFDDDSVLGGGRAPHRARVA</sequence>
<organism evidence="1 2">
    <name type="scientific">Kitasatospora griseola</name>
    <name type="common">Streptomyces griseolosporeus</name>
    <dbReference type="NCBI Taxonomy" id="2064"/>
    <lineage>
        <taxon>Bacteria</taxon>
        <taxon>Bacillati</taxon>
        <taxon>Actinomycetota</taxon>
        <taxon>Actinomycetes</taxon>
        <taxon>Kitasatosporales</taxon>
        <taxon>Streptomycetaceae</taxon>
        <taxon>Kitasatospora</taxon>
    </lineage>
</organism>
<dbReference type="PATRIC" id="fig|2064.6.peg.3425"/>
<dbReference type="AlphaFoldDB" id="A0A0D0P1C7"/>
<dbReference type="EMBL" id="JXZB01000002">
    <property type="protein sequence ID" value="KIQ65401.1"/>
    <property type="molecule type" value="Genomic_DNA"/>
</dbReference>
<accession>A0A0D0P1C7</accession>
<comment type="caution">
    <text evidence="1">The sequence shown here is derived from an EMBL/GenBank/DDBJ whole genome shotgun (WGS) entry which is preliminary data.</text>
</comment>
<name>A0A0D0P1C7_KITGR</name>
<gene>
    <name evidence="1" type="ORF">TR51_15980</name>
</gene>
<protein>
    <submittedName>
        <fullName evidence="1">Uncharacterized protein</fullName>
    </submittedName>
</protein>
<dbReference type="Proteomes" id="UP000032066">
    <property type="component" value="Unassembled WGS sequence"/>
</dbReference>
<reference evidence="1 2" key="1">
    <citation type="submission" date="2015-02" db="EMBL/GenBank/DDBJ databases">
        <title>Draft genome sequence of Kitasatospora griseola MF730-N6, a bafilomycin, terpentecin and satosporin producer.</title>
        <authorList>
            <person name="Arens J.C."/>
            <person name="Haltli B."/>
            <person name="Kerr R.G."/>
        </authorList>
    </citation>
    <scope>NUCLEOTIDE SEQUENCE [LARGE SCALE GENOMIC DNA]</scope>
    <source>
        <strain evidence="1 2">MF730-N6</strain>
    </source>
</reference>
<dbReference type="RefSeq" id="WP_043911670.1">
    <property type="nucleotide sequence ID" value="NZ_JXZB01000002.1"/>
</dbReference>